<feature type="non-terminal residue" evidence="8">
    <location>
        <position position="1"/>
    </location>
</feature>
<evidence type="ECO:0000259" key="7">
    <source>
        <dbReference type="PROSITE" id="PS50030"/>
    </source>
</evidence>
<comment type="caution">
    <text evidence="8">The sequence shown here is derived from an EMBL/GenBank/DDBJ whole genome shotgun (WGS) entry which is preliminary data.</text>
</comment>
<keyword evidence="3 6" id="KW-0812">Transmembrane</keyword>
<evidence type="ECO:0000256" key="2">
    <source>
        <dbReference type="ARBA" id="ARBA00009045"/>
    </source>
</evidence>
<dbReference type="PANTHER" id="PTHR43066:SF21">
    <property type="entry name" value="UBIQUITIN-ASSOCIATED DOMAIN-CONTAINING PROTEIN 2"/>
    <property type="match status" value="1"/>
</dbReference>
<keyword evidence="5 6" id="KW-0472">Membrane</keyword>
<evidence type="ECO:0000256" key="1">
    <source>
        <dbReference type="ARBA" id="ARBA00004141"/>
    </source>
</evidence>
<dbReference type="OrthoDB" id="272778at2759"/>
<organism evidence="8 9">
    <name type="scientific">Mucuna pruriens</name>
    <name type="common">Velvet bean</name>
    <name type="synonym">Dolichos pruriens</name>
    <dbReference type="NCBI Taxonomy" id="157652"/>
    <lineage>
        <taxon>Eukaryota</taxon>
        <taxon>Viridiplantae</taxon>
        <taxon>Streptophyta</taxon>
        <taxon>Embryophyta</taxon>
        <taxon>Tracheophyta</taxon>
        <taxon>Spermatophyta</taxon>
        <taxon>Magnoliopsida</taxon>
        <taxon>eudicotyledons</taxon>
        <taxon>Gunneridae</taxon>
        <taxon>Pentapetalae</taxon>
        <taxon>rosids</taxon>
        <taxon>fabids</taxon>
        <taxon>Fabales</taxon>
        <taxon>Fabaceae</taxon>
        <taxon>Papilionoideae</taxon>
        <taxon>50 kb inversion clade</taxon>
        <taxon>NPAAA clade</taxon>
        <taxon>indigoferoid/millettioid clade</taxon>
        <taxon>Phaseoleae</taxon>
        <taxon>Mucuna</taxon>
    </lineage>
</organism>
<gene>
    <name evidence="8" type="primary">RBL20</name>
    <name evidence="8" type="ORF">CR513_00928</name>
</gene>
<dbReference type="Pfam" id="PF00627">
    <property type="entry name" value="UBA"/>
    <property type="match status" value="1"/>
</dbReference>
<dbReference type="EMBL" id="QJKJ01000143">
    <property type="protein sequence ID" value="RDY14061.1"/>
    <property type="molecule type" value="Genomic_DNA"/>
</dbReference>
<evidence type="ECO:0000313" key="8">
    <source>
        <dbReference type="EMBL" id="RDY14061.1"/>
    </source>
</evidence>
<dbReference type="AlphaFoldDB" id="A0A371IG92"/>
<evidence type="ECO:0000256" key="5">
    <source>
        <dbReference type="ARBA" id="ARBA00023136"/>
    </source>
</evidence>
<evidence type="ECO:0000256" key="3">
    <source>
        <dbReference type="ARBA" id="ARBA00022692"/>
    </source>
</evidence>
<protein>
    <submittedName>
        <fullName evidence="8">Rhomboid-like protein 20</fullName>
    </submittedName>
</protein>
<dbReference type="GO" id="GO:0004252">
    <property type="term" value="F:serine-type endopeptidase activity"/>
    <property type="evidence" value="ECO:0007669"/>
    <property type="project" value="InterPro"/>
</dbReference>
<feature type="transmembrane region" description="Helical" evidence="6">
    <location>
        <begin position="79"/>
        <end position="105"/>
    </location>
</feature>
<keyword evidence="4 6" id="KW-1133">Transmembrane helix</keyword>
<dbReference type="InterPro" id="IPR022764">
    <property type="entry name" value="Peptidase_S54_rhomboid_dom"/>
</dbReference>
<comment type="subcellular location">
    <subcellularLocation>
        <location evidence="1">Membrane</location>
        <topology evidence="1">Multi-pass membrane protein</topology>
    </subcellularLocation>
</comment>
<feature type="non-terminal residue" evidence="8">
    <location>
        <position position="343"/>
    </location>
</feature>
<dbReference type="SUPFAM" id="SSF46934">
    <property type="entry name" value="UBA-like"/>
    <property type="match status" value="1"/>
</dbReference>
<evidence type="ECO:0000256" key="4">
    <source>
        <dbReference type="ARBA" id="ARBA00022989"/>
    </source>
</evidence>
<dbReference type="PANTHER" id="PTHR43066">
    <property type="entry name" value="RHOMBOID-RELATED PROTEIN"/>
    <property type="match status" value="1"/>
</dbReference>
<dbReference type="SUPFAM" id="SSF144091">
    <property type="entry name" value="Rhomboid-like"/>
    <property type="match status" value="1"/>
</dbReference>
<feature type="transmembrane region" description="Helical" evidence="6">
    <location>
        <begin position="175"/>
        <end position="194"/>
    </location>
</feature>
<feature type="transmembrane region" description="Helical" evidence="6">
    <location>
        <begin position="117"/>
        <end position="139"/>
    </location>
</feature>
<dbReference type="InterPro" id="IPR015940">
    <property type="entry name" value="UBA"/>
</dbReference>
<reference evidence="8" key="1">
    <citation type="submission" date="2018-05" db="EMBL/GenBank/DDBJ databases">
        <title>Draft genome of Mucuna pruriens seed.</title>
        <authorList>
            <person name="Nnadi N.E."/>
            <person name="Vos R."/>
            <person name="Hasami M.H."/>
            <person name="Devisetty U.K."/>
            <person name="Aguiy J.C."/>
        </authorList>
    </citation>
    <scope>NUCLEOTIDE SEQUENCE [LARGE SCALE GENOMIC DNA]</scope>
    <source>
        <strain evidence="8">JCA_2017</strain>
    </source>
</reference>
<dbReference type="Gene3D" id="1.10.8.10">
    <property type="entry name" value="DNA helicase RuvA subunit, C-terminal domain"/>
    <property type="match status" value="1"/>
</dbReference>
<sequence length="343" mass="38658">EKLKEEAKNKNNKKTQKNSEEKVVAFWFTAKMNGGPSANAPVTRAFIIASALFTIFFGIQGRYNTLGLSYQDIFGKFRLWKLIMSVFSFSSTPELMFGLYLLYYFRVFERQIGSNKYSVFIVFSILTSLLFEVLAVTLLKDPTANLVTPGPYGLIFASFVPFFFDIPVSTRFRMFSFLFSDKSFIYLAGFQLLLSSWKRSILPGMCGILAGSLYRLNVFYIRKAKFPELISSFFSRFSLPSGGSPRAASSRNVVGNVPSYPARQMEATEKFVMQFDDVFYGISFNVSTFLTRNYPAATQSAVQPTEDSITTLVSMGFDRNSARQALVQARNDVNVATNILLEA</sequence>
<name>A0A371IG92_MUCPR</name>
<feature type="transmembrane region" description="Helical" evidence="6">
    <location>
        <begin position="151"/>
        <end position="168"/>
    </location>
</feature>
<feature type="domain" description="UBA" evidence="7">
    <location>
        <begin position="303"/>
        <end position="343"/>
    </location>
</feature>
<dbReference type="GO" id="GO:0016020">
    <property type="term" value="C:membrane"/>
    <property type="evidence" value="ECO:0007669"/>
    <property type="project" value="UniProtKB-SubCell"/>
</dbReference>
<proteinExistence type="inferred from homology"/>
<dbReference type="SMART" id="SM00165">
    <property type="entry name" value="UBA"/>
    <property type="match status" value="1"/>
</dbReference>
<dbReference type="Proteomes" id="UP000257109">
    <property type="component" value="Unassembled WGS sequence"/>
</dbReference>
<evidence type="ECO:0000256" key="6">
    <source>
        <dbReference type="SAM" id="Phobius"/>
    </source>
</evidence>
<evidence type="ECO:0000313" key="9">
    <source>
        <dbReference type="Proteomes" id="UP000257109"/>
    </source>
</evidence>
<feature type="transmembrane region" description="Helical" evidence="6">
    <location>
        <begin position="41"/>
        <end position="59"/>
    </location>
</feature>
<keyword evidence="9" id="KW-1185">Reference proteome</keyword>
<dbReference type="PROSITE" id="PS50030">
    <property type="entry name" value="UBA"/>
    <property type="match status" value="1"/>
</dbReference>
<dbReference type="STRING" id="157652.A0A371IG92"/>
<dbReference type="InterPro" id="IPR035952">
    <property type="entry name" value="Rhomboid-like_sf"/>
</dbReference>
<dbReference type="Gene3D" id="1.20.1540.10">
    <property type="entry name" value="Rhomboid-like"/>
    <property type="match status" value="1"/>
</dbReference>
<dbReference type="InterPro" id="IPR009060">
    <property type="entry name" value="UBA-like_sf"/>
</dbReference>
<comment type="similarity">
    <text evidence="2">Belongs to the peptidase S54 family.</text>
</comment>
<dbReference type="Pfam" id="PF01694">
    <property type="entry name" value="Rhomboid"/>
    <property type="match status" value="1"/>
</dbReference>
<accession>A0A371IG92</accession>